<evidence type="ECO:0000256" key="1">
    <source>
        <dbReference type="ARBA" id="ARBA00004609"/>
    </source>
</evidence>
<evidence type="ECO:0000313" key="14">
    <source>
        <dbReference type="Proteomes" id="UP000799770"/>
    </source>
</evidence>
<evidence type="ECO:0000256" key="3">
    <source>
        <dbReference type="ARBA" id="ARBA00022622"/>
    </source>
</evidence>
<dbReference type="InterPro" id="IPR012946">
    <property type="entry name" value="X8"/>
</dbReference>
<keyword evidence="5 9" id="KW-0472">Membrane</keyword>
<evidence type="ECO:0000256" key="9">
    <source>
        <dbReference type="RuleBase" id="RU361209"/>
    </source>
</evidence>
<evidence type="ECO:0000256" key="8">
    <source>
        <dbReference type="ARBA" id="ARBA00023288"/>
    </source>
</evidence>
<keyword evidence="11" id="KW-0812">Transmembrane</keyword>
<dbReference type="GO" id="GO:0042124">
    <property type="term" value="F:1,3-beta-glucanosyltransferase activity"/>
    <property type="evidence" value="ECO:0007669"/>
    <property type="project" value="TreeGrafter"/>
</dbReference>
<keyword evidence="4 9" id="KW-0732">Signal</keyword>
<evidence type="ECO:0000259" key="12">
    <source>
        <dbReference type="SMART" id="SM00768"/>
    </source>
</evidence>
<accession>A0A6A5YK96</accession>
<proteinExistence type="inferred from homology"/>
<keyword evidence="14" id="KW-1185">Reference proteome</keyword>
<keyword evidence="7" id="KW-0325">Glycoprotein</keyword>
<keyword evidence="3 9" id="KW-0336">GPI-anchor</keyword>
<evidence type="ECO:0000256" key="4">
    <source>
        <dbReference type="ARBA" id="ARBA00022729"/>
    </source>
</evidence>
<keyword evidence="6" id="KW-1015">Disulfide bond</keyword>
<protein>
    <recommendedName>
        <fullName evidence="9">1,3-beta-glucanosyltransferase</fullName>
        <ecNumber evidence="9">2.4.1.-</ecNumber>
    </recommendedName>
</protein>
<organism evidence="13 14">
    <name type="scientific">Lophiotrema nucula</name>
    <dbReference type="NCBI Taxonomy" id="690887"/>
    <lineage>
        <taxon>Eukaryota</taxon>
        <taxon>Fungi</taxon>
        <taxon>Dikarya</taxon>
        <taxon>Ascomycota</taxon>
        <taxon>Pezizomycotina</taxon>
        <taxon>Dothideomycetes</taxon>
        <taxon>Pleosporomycetidae</taxon>
        <taxon>Pleosporales</taxon>
        <taxon>Lophiotremataceae</taxon>
        <taxon>Lophiotrema</taxon>
    </lineage>
</organism>
<feature type="transmembrane region" description="Helical" evidence="11">
    <location>
        <begin position="516"/>
        <end position="537"/>
    </location>
</feature>
<keyword evidence="8 9" id="KW-0449">Lipoprotein</keyword>
<dbReference type="GO" id="GO:0071970">
    <property type="term" value="P:fungal-type cell wall (1-&gt;3)-beta-D-glucan biosynthetic process"/>
    <property type="evidence" value="ECO:0007669"/>
    <property type="project" value="TreeGrafter"/>
</dbReference>
<feature type="chain" id="PRO_5025706706" description="1,3-beta-glucanosyltransferase" evidence="9">
    <location>
        <begin position="25"/>
        <end position="631"/>
    </location>
</feature>
<gene>
    <name evidence="13" type="ORF">BDV96DRAFT_295102</name>
</gene>
<dbReference type="GO" id="GO:0031505">
    <property type="term" value="P:fungal-type cell wall organization"/>
    <property type="evidence" value="ECO:0007669"/>
    <property type="project" value="TreeGrafter"/>
</dbReference>
<dbReference type="GO" id="GO:0005886">
    <property type="term" value="C:plasma membrane"/>
    <property type="evidence" value="ECO:0007669"/>
    <property type="project" value="UniProtKB-SubCell"/>
</dbReference>
<comment type="similarity">
    <text evidence="2 9">Belongs to the glycosyl hydrolase 72 family.</text>
</comment>
<dbReference type="InterPro" id="IPR017853">
    <property type="entry name" value="GH"/>
</dbReference>
<evidence type="ECO:0000256" key="6">
    <source>
        <dbReference type="ARBA" id="ARBA00023157"/>
    </source>
</evidence>
<feature type="region of interest" description="Disordered" evidence="10">
    <location>
        <begin position="488"/>
        <end position="508"/>
    </location>
</feature>
<evidence type="ECO:0000256" key="10">
    <source>
        <dbReference type="SAM" id="MobiDB-lite"/>
    </source>
</evidence>
<keyword evidence="9 13" id="KW-0808">Transferase</keyword>
<evidence type="ECO:0000256" key="7">
    <source>
        <dbReference type="ARBA" id="ARBA00023180"/>
    </source>
</evidence>
<dbReference type="GO" id="GO:0098552">
    <property type="term" value="C:side of membrane"/>
    <property type="evidence" value="ECO:0007669"/>
    <property type="project" value="UniProtKB-KW"/>
</dbReference>
<comment type="subcellular location">
    <subcellularLocation>
        <location evidence="1 9">Cell membrane</location>
        <topology evidence="1 9">Lipid-anchor</topology>
        <topology evidence="1 9">GPI-anchor</topology>
    </subcellularLocation>
</comment>
<dbReference type="Pfam" id="PF07983">
    <property type="entry name" value="X8"/>
    <property type="match status" value="1"/>
</dbReference>
<keyword evidence="11" id="KW-1133">Transmembrane helix</keyword>
<evidence type="ECO:0000256" key="2">
    <source>
        <dbReference type="ARBA" id="ARBA00007528"/>
    </source>
</evidence>
<name>A0A6A5YK96_9PLEO</name>
<dbReference type="SMART" id="SM00768">
    <property type="entry name" value="X8"/>
    <property type="match status" value="1"/>
</dbReference>
<comment type="function">
    <text evidence="9">Splits internally a 1,3-beta-glucan molecule and transfers the newly generated reducing end (the donor) to the non-reducing end of another 1,3-beta-glucan molecule (the acceptor) forming a 1,3-beta linkage, resulting in the elongation of 1,3-beta-glucan chains in the cell wall.</text>
</comment>
<dbReference type="Gene3D" id="3.20.20.80">
    <property type="entry name" value="Glycosidases"/>
    <property type="match status" value="1"/>
</dbReference>
<dbReference type="EC" id="2.4.1.-" evidence="9"/>
<dbReference type="InterPro" id="IPR004886">
    <property type="entry name" value="Glucanosyltransferase"/>
</dbReference>
<feature type="signal peptide" evidence="9">
    <location>
        <begin position="1"/>
        <end position="24"/>
    </location>
</feature>
<evidence type="ECO:0000256" key="11">
    <source>
        <dbReference type="SAM" id="Phobius"/>
    </source>
</evidence>
<dbReference type="PANTHER" id="PTHR31468">
    <property type="entry name" value="1,3-BETA-GLUCANOSYLTRANSFERASE GAS1"/>
    <property type="match status" value="1"/>
</dbReference>
<dbReference type="PANTHER" id="PTHR31468:SF2">
    <property type="entry name" value="1,3-BETA-GLUCANOSYLTRANSFERASE GAS1"/>
    <property type="match status" value="1"/>
</dbReference>
<reference evidence="13" key="1">
    <citation type="journal article" date="2020" name="Stud. Mycol.">
        <title>101 Dothideomycetes genomes: a test case for predicting lifestyles and emergence of pathogens.</title>
        <authorList>
            <person name="Haridas S."/>
            <person name="Albert R."/>
            <person name="Binder M."/>
            <person name="Bloem J."/>
            <person name="Labutti K."/>
            <person name="Salamov A."/>
            <person name="Andreopoulos B."/>
            <person name="Baker S."/>
            <person name="Barry K."/>
            <person name="Bills G."/>
            <person name="Bluhm B."/>
            <person name="Cannon C."/>
            <person name="Castanera R."/>
            <person name="Culley D."/>
            <person name="Daum C."/>
            <person name="Ezra D."/>
            <person name="Gonzalez J."/>
            <person name="Henrissat B."/>
            <person name="Kuo A."/>
            <person name="Liang C."/>
            <person name="Lipzen A."/>
            <person name="Lutzoni F."/>
            <person name="Magnuson J."/>
            <person name="Mondo S."/>
            <person name="Nolan M."/>
            <person name="Ohm R."/>
            <person name="Pangilinan J."/>
            <person name="Park H.-J."/>
            <person name="Ramirez L."/>
            <person name="Alfaro M."/>
            <person name="Sun H."/>
            <person name="Tritt A."/>
            <person name="Yoshinaga Y."/>
            <person name="Zwiers L.-H."/>
            <person name="Turgeon B."/>
            <person name="Goodwin S."/>
            <person name="Spatafora J."/>
            <person name="Crous P."/>
            <person name="Grigoriev I."/>
        </authorList>
    </citation>
    <scope>NUCLEOTIDE SEQUENCE</scope>
    <source>
        <strain evidence="13">CBS 627.86</strain>
    </source>
</reference>
<evidence type="ECO:0000256" key="5">
    <source>
        <dbReference type="ARBA" id="ARBA00023136"/>
    </source>
</evidence>
<sequence>MSFGVSMRLWIAIALLCLSIIVQAQTDPVFIKGSKFFYQTNGSEFQLRGVTYEYGVDELADPLSDGAACERDVQYLLDLNLNLVQIDDLDPAADHSRCLQAFADAGIYILASFYTPTNFLAEFDPVWDDELYNHYAAVVDFLAPWNNTLGFTIELDSWRNGTDLTTYYISYVKAVTRGLKAYMKEKNYRDIPVGFRFAAFWPVEDDALDRRRLDYLNCADSDTHSDFLALELQNCPAEPDIDHIVRLYASSSIPLWVENLGCGDNNNASDPRTFTDSSHTFSQNVSQVLVGGVAYEFKYEDDSRLIDDSGSEVVKLAGYTVLSKAMATVTPPSRNAAQYTPSASTTTDCPTSNAAWSVPTNLPPEPFPKLCSCMMSSLPCVGKRSAIEPVSSDAIEDLFNPLCSTERTKCPGIRVSPHEGIFGAYSVCDSTERYSWAASYLMGKEGQDCDFGGNATSQTPATTLDDECHFLLNQVGTDGTGTITALSATASPTSTPSNSANAARPSKGGLSNAAKGGIAAGVVAFFLAALVAVFVLLRRRRKNRPPKAELSSDEVPATKYRYEPVEVGQGSVLEAPADNDLVTYPTKGDLATAEVDGNAIPSELDGTEPMVKTVRTEEPRVPTMPRWEEQK</sequence>
<dbReference type="EMBL" id="ML977353">
    <property type="protein sequence ID" value="KAF2107495.1"/>
    <property type="molecule type" value="Genomic_DNA"/>
</dbReference>
<evidence type="ECO:0000313" key="13">
    <source>
        <dbReference type="EMBL" id="KAF2107495.1"/>
    </source>
</evidence>
<dbReference type="Pfam" id="PF03198">
    <property type="entry name" value="Glyco_hydro_72"/>
    <property type="match status" value="1"/>
</dbReference>
<dbReference type="SUPFAM" id="SSF51445">
    <property type="entry name" value="(Trans)glycosidases"/>
    <property type="match status" value="1"/>
</dbReference>
<feature type="compositionally biased region" description="Low complexity" evidence="10">
    <location>
        <begin position="488"/>
        <end position="506"/>
    </location>
</feature>
<dbReference type="Proteomes" id="UP000799770">
    <property type="component" value="Unassembled WGS sequence"/>
</dbReference>
<dbReference type="OrthoDB" id="3796639at2759"/>
<feature type="domain" description="X8" evidence="12">
    <location>
        <begin position="378"/>
        <end position="470"/>
    </location>
</feature>
<dbReference type="Gene3D" id="1.20.58.1040">
    <property type="match status" value="1"/>
</dbReference>
<dbReference type="AlphaFoldDB" id="A0A6A5YK96"/>